<reference evidence="5 6" key="1">
    <citation type="submission" date="2013-09" db="EMBL/GenBank/DDBJ databases">
        <title>Corchorus capsularis genome sequencing.</title>
        <authorList>
            <person name="Alam M."/>
            <person name="Haque M.S."/>
            <person name="Islam M.S."/>
            <person name="Emdad E.M."/>
            <person name="Islam M.M."/>
            <person name="Ahmed B."/>
            <person name="Halim A."/>
            <person name="Hossen Q.M.M."/>
            <person name="Hossain M.Z."/>
            <person name="Ahmed R."/>
            <person name="Khan M.M."/>
            <person name="Islam R."/>
            <person name="Rashid M.M."/>
            <person name="Khan S.A."/>
            <person name="Rahman M.S."/>
            <person name="Alam M."/>
        </authorList>
    </citation>
    <scope>NUCLEOTIDE SEQUENCE [LARGE SCALE GENOMIC DNA]</scope>
    <source>
        <strain evidence="6">cv. CVL-1</strain>
        <tissue evidence="5">Whole seedling</tissue>
    </source>
</reference>
<evidence type="ECO:0000256" key="2">
    <source>
        <dbReference type="ARBA" id="ARBA00023015"/>
    </source>
</evidence>
<dbReference type="OMA" id="TPNFREG"/>
<keyword evidence="2" id="KW-0805">Transcription regulation</keyword>
<name>A0A1R3HWY0_COCAP</name>
<dbReference type="InterPro" id="IPR040356">
    <property type="entry name" value="SPEAR"/>
</dbReference>
<dbReference type="STRING" id="210143.A0A1R3HWY0"/>
<comment type="caution">
    <text evidence="5">The sequence shown here is derived from an EMBL/GenBank/DDBJ whole genome shotgun (WGS) entry which is preliminary data.</text>
</comment>
<accession>A0A1R3HWY0</accession>
<dbReference type="PANTHER" id="PTHR33388:SF1">
    <property type="entry name" value="PROTEIN SPEAR2"/>
    <property type="match status" value="1"/>
</dbReference>
<gene>
    <name evidence="5" type="ORF">CCACVL1_16430</name>
</gene>
<keyword evidence="1" id="KW-0678">Repressor</keyword>
<dbReference type="AlphaFoldDB" id="A0A1R3HWY0"/>
<feature type="compositionally biased region" description="Basic residues" evidence="4">
    <location>
        <begin position="32"/>
        <end position="42"/>
    </location>
</feature>
<organism evidence="5 6">
    <name type="scientific">Corchorus capsularis</name>
    <name type="common">Jute</name>
    <dbReference type="NCBI Taxonomy" id="210143"/>
    <lineage>
        <taxon>Eukaryota</taxon>
        <taxon>Viridiplantae</taxon>
        <taxon>Streptophyta</taxon>
        <taxon>Embryophyta</taxon>
        <taxon>Tracheophyta</taxon>
        <taxon>Spermatophyta</taxon>
        <taxon>Magnoliopsida</taxon>
        <taxon>eudicotyledons</taxon>
        <taxon>Gunneridae</taxon>
        <taxon>Pentapetalae</taxon>
        <taxon>rosids</taxon>
        <taxon>malvids</taxon>
        <taxon>Malvales</taxon>
        <taxon>Malvaceae</taxon>
        <taxon>Grewioideae</taxon>
        <taxon>Apeibeae</taxon>
        <taxon>Corchorus</taxon>
    </lineage>
</organism>
<dbReference type="GO" id="GO:0003700">
    <property type="term" value="F:DNA-binding transcription factor activity"/>
    <property type="evidence" value="ECO:0007669"/>
    <property type="project" value="InterPro"/>
</dbReference>
<keyword evidence="6" id="KW-1185">Reference proteome</keyword>
<feature type="compositionally biased region" description="Low complexity" evidence="4">
    <location>
        <begin position="115"/>
        <end position="125"/>
    </location>
</feature>
<dbReference type="Proteomes" id="UP000188268">
    <property type="component" value="Unassembled WGS sequence"/>
</dbReference>
<dbReference type="Gramene" id="OMO74859">
    <property type="protein sequence ID" value="OMO74859"/>
    <property type="gene ID" value="CCACVL1_16430"/>
</dbReference>
<keyword evidence="3" id="KW-0804">Transcription</keyword>
<feature type="compositionally biased region" description="Pro residues" evidence="4">
    <location>
        <begin position="77"/>
        <end position="88"/>
    </location>
</feature>
<sequence>MAQEDQQQRCSNNSNTSSGTCGGSGNNNFVRSSKKQKAKKVPQRGLGVAQLERIRLEEQQKKDNSSSVVSGSAAILPSPPPPPPPPPPTHHHHHHHHHHQKPSFLPLTIPSNFHPSNQPCSSSSSSASIPLIPADIISPVPNSIFRPPNNFSVQNVDVNISANSTVPLTSGNNNKLWSSSCEYNYNFEKECSGLDPGLAFRTNLSLPYESEPIWPLPSLMQRAQAQPFQQPSSSMVNLSSRTSSTSVLNFQMEPPSNQSYYGNCTPLLPEEDKMVGMKRSYPFSLDNAPGPPLHSKFPHIVHPIRGQVETASSSNNGSNFMNFEPGTPNFREGPSCSTSNLESKSKKSIKQNGVFDGDFLTLAPPTTTSMCSSSKSKHPSSNLIYYNCELPDLDSLASYQGSFEDSIIRQGATGLNQYRPYYSFFPPAMAQMDRATTITMAKCSGGEVGGHVDLNLKL</sequence>
<feature type="region of interest" description="Disordered" evidence="4">
    <location>
        <begin position="1"/>
        <end position="125"/>
    </location>
</feature>
<dbReference type="PANTHER" id="PTHR33388">
    <property type="entry name" value="OS01G0212500 PROTEIN"/>
    <property type="match status" value="1"/>
</dbReference>
<proteinExistence type="predicted"/>
<feature type="compositionally biased region" description="Low complexity" evidence="4">
    <location>
        <begin position="10"/>
        <end position="19"/>
    </location>
</feature>
<evidence type="ECO:0000256" key="1">
    <source>
        <dbReference type="ARBA" id="ARBA00022491"/>
    </source>
</evidence>
<evidence type="ECO:0000313" key="6">
    <source>
        <dbReference type="Proteomes" id="UP000188268"/>
    </source>
</evidence>
<evidence type="ECO:0000256" key="3">
    <source>
        <dbReference type="ARBA" id="ARBA00023163"/>
    </source>
</evidence>
<feature type="compositionally biased region" description="Basic and acidic residues" evidence="4">
    <location>
        <begin position="52"/>
        <end position="64"/>
    </location>
</feature>
<dbReference type="OrthoDB" id="1926221at2759"/>
<evidence type="ECO:0000256" key="4">
    <source>
        <dbReference type="SAM" id="MobiDB-lite"/>
    </source>
</evidence>
<evidence type="ECO:0000313" key="5">
    <source>
        <dbReference type="EMBL" id="OMO74859.1"/>
    </source>
</evidence>
<dbReference type="EMBL" id="AWWV01011055">
    <property type="protein sequence ID" value="OMO74859.1"/>
    <property type="molecule type" value="Genomic_DNA"/>
</dbReference>
<protein>
    <submittedName>
        <fullName evidence="5">Uncharacterized protein</fullName>
    </submittedName>
</protein>
<feature type="compositionally biased region" description="Basic residues" evidence="4">
    <location>
        <begin position="89"/>
        <end position="101"/>
    </location>
</feature>